<sequence length="78" mass="9094">MRARAAAHASWARTTDRRARTANATQARLEGFEREVDPTGELPADVRREMALHARTAYMLNLSRRSAAVRRRQRRRYE</sequence>
<dbReference type="Proteomes" id="UP000272729">
    <property type="component" value="Unassembled WGS sequence"/>
</dbReference>
<name>A0A495X4V4_9PSEU</name>
<organism evidence="2 3">
    <name type="scientific">Saccharothrix variisporea</name>
    <dbReference type="NCBI Taxonomy" id="543527"/>
    <lineage>
        <taxon>Bacteria</taxon>
        <taxon>Bacillati</taxon>
        <taxon>Actinomycetota</taxon>
        <taxon>Actinomycetes</taxon>
        <taxon>Pseudonocardiales</taxon>
        <taxon>Pseudonocardiaceae</taxon>
        <taxon>Saccharothrix</taxon>
    </lineage>
</organism>
<feature type="region of interest" description="Disordered" evidence="1">
    <location>
        <begin position="1"/>
        <end position="31"/>
    </location>
</feature>
<dbReference type="AlphaFoldDB" id="A0A495X4V4"/>
<comment type="caution">
    <text evidence="2">The sequence shown here is derived from an EMBL/GenBank/DDBJ whole genome shotgun (WGS) entry which is preliminary data.</text>
</comment>
<evidence type="ECO:0000256" key="1">
    <source>
        <dbReference type="SAM" id="MobiDB-lite"/>
    </source>
</evidence>
<evidence type="ECO:0000313" key="2">
    <source>
        <dbReference type="EMBL" id="RKT69341.1"/>
    </source>
</evidence>
<keyword evidence="3" id="KW-1185">Reference proteome</keyword>
<proteinExistence type="predicted"/>
<reference evidence="2 3" key="1">
    <citation type="submission" date="2018-10" db="EMBL/GenBank/DDBJ databases">
        <title>Sequencing the genomes of 1000 actinobacteria strains.</title>
        <authorList>
            <person name="Klenk H.-P."/>
        </authorList>
    </citation>
    <scope>NUCLEOTIDE SEQUENCE [LARGE SCALE GENOMIC DNA]</scope>
    <source>
        <strain evidence="2 3">DSM 43911</strain>
    </source>
</reference>
<dbReference type="EMBL" id="RBXR01000001">
    <property type="protein sequence ID" value="RKT69341.1"/>
    <property type="molecule type" value="Genomic_DNA"/>
</dbReference>
<accession>A0A495X4V4</accession>
<feature type="compositionally biased region" description="Low complexity" evidence="1">
    <location>
        <begin position="1"/>
        <end position="13"/>
    </location>
</feature>
<protein>
    <submittedName>
        <fullName evidence="2">Uncharacterized protein</fullName>
    </submittedName>
</protein>
<evidence type="ECO:0000313" key="3">
    <source>
        <dbReference type="Proteomes" id="UP000272729"/>
    </source>
</evidence>
<gene>
    <name evidence="2" type="ORF">DFJ66_2558</name>
</gene>